<dbReference type="CDD" id="cd06170">
    <property type="entry name" value="LuxR_C_like"/>
    <property type="match status" value="1"/>
</dbReference>
<dbReference type="Pfam" id="PF00196">
    <property type="entry name" value="GerE"/>
    <property type="match status" value="1"/>
</dbReference>
<protein>
    <submittedName>
        <fullName evidence="6">Helix-turn-helix transcriptional regulator</fullName>
    </submittedName>
</protein>
<comment type="caution">
    <text evidence="6">The sequence shown here is derived from an EMBL/GenBank/DDBJ whole genome shotgun (WGS) entry which is preliminary data.</text>
</comment>
<dbReference type="RefSeq" id="WP_197668194.1">
    <property type="nucleotide sequence ID" value="NZ_JADUMB010000008.1"/>
</dbReference>
<dbReference type="PROSITE" id="PS50043">
    <property type="entry name" value="HTH_LUXR_2"/>
    <property type="match status" value="1"/>
</dbReference>
<gene>
    <name evidence="6" type="ORF">I5U16_19720</name>
</gene>
<dbReference type="SMART" id="SM00421">
    <property type="entry name" value="HTH_LUXR"/>
    <property type="match status" value="1"/>
</dbReference>
<organism evidence="6 7">
    <name type="scientific">Serratia surfactantfaciens</name>
    <dbReference type="NCBI Taxonomy" id="2741499"/>
    <lineage>
        <taxon>Bacteria</taxon>
        <taxon>Pseudomonadati</taxon>
        <taxon>Pseudomonadota</taxon>
        <taxon>Gammaproteobacteria</taxon>
        <taxon>Enterobacterales</taxon>
        <taxon>Yersiniaceae</taxon>
        <taxon>Serratia</taxon>
    </lineage>
</organism>
<name>A0ABS0M463_9GAMM</name>
<dbReference type="SUPFAM" id="SSF46894">
    <property type="entry name" value="C-terminal effector domain of the bipartite response regulators"/>
    <property type="match status" value="1"/>
</dbReference>
<evidence type="ECO:0000313" key="6">
    <source>
        <dbReference type="EMBL" id="MBH1922375.1"/>
    </source>
</evidence>
<keyword evidence="1" id="KW-0805">Transcription regulation</keyword>
<proteinExistence type="predicted"/>
<evidence type="ECO:0000313" key="7">
    <source>
        <dbReference type="Proteomes" id="UP000635335"/>
    </source>
</evidence>
<evidence type="ECO:0000256" key="1">
    <source>
        <dbReference type="ARBA" id="ARBA00023015"/>
    </source>
</evidence>
<keyword evidence="3" id="KW-0010">Activator</keyword>
<dbReference type="InterPro" id="IPR000792">
    <property type="entry name" value="Tscrpt_reg_LuxR_C"/>
</dbReference>
<dbReference type="Gene3D" id="1.10.10.10">
    <property type="entry name" value="Winged helix-like DNA-binding domain superfamily/Winged helix DNA-binding domain"/>
    <property type="match status" value="1"/>
</dbReference>
<dbReference type="PANTHER" id="PTHR44688">
    <property type="entry name" value="DNA-BINDING TRANSCRIPTIONAL ACTIVATOR DEVR_DOSR"/>
    <property type="match status" value="1"/>
</dbReference>
<keyword evidence="7" id="KW-1185">Reference proteome</keyword>
<dbReference type="Proteomes" id="UP000635335">
    <property type="component" value="Unassembled WGS sequence"/>
</dbReference>
<accession>A0ABS0M463</accession>
<feature type="domain" description="HTH luxR-type" evidence="5">
    <location>
        <begin position="124"/>
        <end position="189"/>
    </location>
</feature>
<sequence length="192" mass="22266">MSKVYIALLDRDAFISQGLMFFFAEYFRKKNKTVEFVSQTHINIADIIFYDASYPTAYLIGNALGSGMKDCVVISLCERRNTPDTWRLGRLQKVLPKRSDLEKLHFYLDELWNRRDVSGVDRLRAFGNEELSTRQRQIMRLLAKGVTPAEISMQLNISIKTVSSHRGAVMKKFGFNRKIELYNWLILCGNEL</sequence>
<dbReference type="InterPro" id="IPR016032">
    <property type="entry name" value="Sig_transdc_resp-reg_C-effctor"/>
</dbReference>
<keyword evidence="2" id="KW-0238">DNA-binding</keyword>
<dbReference type="PRINTS" id="PR00038">
    <property type="entry name" value="HTHLUXR"/>
</dbReference>
<evidence type="ECO:0000256" key="3">
    <source>
        <dbReference type="ARBA" id="ARBA00023159"/>
    </source>
</evidence>
<evidence type="ECO:0000256" key="4">
    <source>
        <dbReference type="ARBA" id="ARBA00023163"/>
    </source>
</evidence>
<dbReference type="InterPro" id="IPR036388">
    <property type="entry name" value="WH-like_DNA-bd_sf"/>
</dbReference>
<dbReference type="PANTHER" id="PTHR44688:SF16">
    <property type="entry name" value="DNA-BINDING TRANSCRIPTIONAL ACTIVATOR DEVR_DOSR"/>
    <property type="match status" value="1"/>
</dbReference>
<keyword evidence="4" id="KW-0804">Transcription</keyword>
<reference evidence="6 7" key="1">
    <citation type="submission" date="2020-11" db="EMBL/GenBank/DDBJ databases">
        <title>Enhanced detection system for hospital associated transmission using whole genome sequencing surveillance.</title>
        <authorList>
            <person name="Harrison L.H."/>
            <person name="Van Tyne D."/>
            <person name="Marsh J.W."/>
            <person name="Griffith M.P."/>
            <person name="Snyder D.J."/>
            <person name="Cooper V.S."/>
            <person name="Mustapha M."/>
        </authorList>
    </citation>
    <scope>NUCLEOTIDE SEQUENCE [LARGE SCALE GENOMIC DNA]</scope>
    <source>
        <strain evidence="6 7">SER00227</strain>
    </source>
</reference>
<dbReference type="EMBL" id="JADUMB010000008">
    <property type="protein sequence ID" value="MBH1922375.1"/>
    <property type="molecule type" value="Genomic_DNA"/>
</dbReference>
<evidence type="ECO:0000259" key="5">
    <source>
        <dbReference type="PROSITE" id="PS50043"/>
    </source>
</evidence>
<evidence type="ECO:0000256" key="2">
    <source>
        <dbReference type="ARBA" id="ARBA00023125"/>
    </source>
</evidence>